<keyword evidence="2" id="KW-1185">Reference proteome</keyword>
<name>A0ABM9DHC1_9HYPH</name>
<evidence type="ECO:0000313" key="1">
    <source>
        <dbReference type="EMBL" id="CAH2395993.1"/>
    </source>
</evidence>
<dbReference type="EMBL" id="CAKXZT010000032">
    <property type="protein sequence ID" value="CAH2395993.1"/>
    <property type="molecule type" value="Genomic_DNA"/>
</dbReference>
<sequence>MRERSPRFAAARGSVLLPRSNAGMAAVIAALWAGVACQQPSGQRWKLPALSHKMPEHR</sequence>
<proteinExistence type="predicted"/>
<organism evidence="1 2">
    <name type="scientific">Mesorhizobium escarrei</name>
    <dbReference type="NCBI Taxonomy" id="666018"/>
    <lineage>
        <taxon>Bacteria</taxon>
        <taxon>Pseudomonadati</taxon>
        <taxon>Pseudomonadota</taxon>
        <taxon>Alphaproteobacteria</taxon>
        <taxon>Hyphomicrobiales</taxon>
        <taxon>Phyllobacteriaceae</taxon>
        <taxon>Mesorhizobium</taxon>
    </lineage>
</organism>
<evidence type="ECO:0000313" key="2">
    <source>
        <dbReference type="Proteomes" id="UP001153050"/>
    </source>
</evidence>
<accession>A0ABM9DHC1</accession>
<dbReference type="Proteomes" id="UP001153050">
    <property type="component" value="Unassembled WGS sequence"/>
</dbReference>
<comment type="caution">
    <text evidence="1">The sequence shown here is derived from an EMBL/GenBank/DDBJ whole genome shotgun (WGS) entry which is preliminary data.</text>
</comment>
<protein>
    <submittedName>
        <fullName evidence="1">Uncharacterized protein</fullName>
    </submittedName>
</protein>
<reference evidence="1 2" key="1">
    <citation type="submission" date="2022-03" db="EMBL/GenBank/DDBJ databases">
        <authorList>
            <person name="Brunel B."/>
        </authorList>
    </citation>
    <scope>NUCLEOTIDE SEQUENCE [LARGE SCALE GENOMIC DNA]</scope>
    <source>
        <strain evidence="1">STM5069sample</strain>
    </source>
</reference>
<gene>
    <name evidence="1" type="ORF">MES5069_1270051</name>
</gene>